<feature type="binding site" evidence="8">
    <location>
        <position position="83"/>
    </location>
    <ligand>
        <name>substrate</name>
    </ligand>
</feature>
<dbReference type="GO" id="GO:0009089">
    <property type="term" value="P:lysine biosynthetic process via diaminopimelate"/>
    <property type="evidence" value="ECO:0007669"/>
    <property type="project" value="UniProtKB-UniRule"/>
</dbReference>
<comment type="caution">
    <text evidence="8">Lacks conserved residue(s) required for the propagation of feature annotation.</text>
</comment>
<evidence type="ECO:0000256" key="3">
    <source>
        <dbReference type="ARBA" id="ARBA00013080"/>
    </source>
</evidence>
<feature type="binding site" evidence="8">
    <location>
        <position position="166"/>
    </location>
    <ligand>
        <name>substrate</name>
    </ligand>
</feature>
<accession>A0A8J3FJ14</accession>
<comment type="catalytic activity">
    <reaction evidence="7 8">
        <text>(2S,6S)-2,6-diaminopimelate = meso-2,6-diaminopimelate</text>
        <dbReference type="Rhea" id="RHEA:15393"/>
        <dbReference type="ChEBI" id="CHEBI:57609"/>
        <dbReference type="ChEBI" id="CHEBI:57791"/>
        <dbReference type="EC" id="5.1.1.7"/>
    </reaction>
</comment>
<comment type="subunit">
    <text evidence="8">Homodimer.</text>
</comment>
<dbReference type="NCBIfam" id="TIGR00652">
    <property type="entry name" value="DapF"/>
    <property type="match status" value="1"/>
</dbReference>
<dbReference type="InterPro" id="IPR001653">
    <property type="entry name" value="DAP_epimerase_DapF"/>
</dbReference>
<keyword evidence="4 8" id="KW-0028">Amino-acid biosynthesis</keyword>
<keyword evidence="8" id="KW-0963">Cytoplasm</keyword>
<feature type="binding site" evidence="8">
    <location>
        <begin position="233"/>
        <end position="234"/>
    </location>
    <ligand>
        <name>substrate</name>
    </ligand>
</feature>
<comment type="function">
    <text evidence="8">Catalyzes the stereoinversion of LL-2,6-diaminopimelate (L,L-DAP) to meso-diaminopimelate (meso-DAP), a precursor of L-lysine and an essential component of the bacterial peptidoglycan.</text>
</comment>
<comment type="caution">
    <text evidence="10">The sequence shown here is derived from an EMBL/GenBank/DDBJ whole genome shotgun (WGS) entry which is preliminary data.</text>
</comment>
<feature type="active site" description="Proton donor" evidence="8">
    <location>
        <position position="92"/>
    </location>
</feature>
<sequence>MTRAHAPAVPPVPFAKGHGTGNDFVILPDPDGALPLTPAAVAALCDRRFGIGGDGLLRVVRSAAHPDAAGHAAAAPWFMDYWNADGSHGETCGNGVRTFVRYLLDSGLAGWPADGPLPVATRAGVVAVRADGPDIAVDMGRPRHLGPAVATVPGHTLAGTVVDVGNPHLVCPLPPEVPLADLDLRPLPGYDPAVFPRGANVEFLAPAAPVPGADVAVRMRVYERGVGETLSCGSGACAVASVALAGAGRTDGVVAVDLPGGRLTMTLADGSCWMSGPAVIVATGTVPLPAAPLPA</sequence>
<feature type="binding site" evidence="8">
    <location>
        <position position="200"/>
    </location>
    <ligand>
        <name>substrate</name>
    </ligand>
</feature>
<evidence type="ECO:0000256" key="4">
    <source>
        <dbReference type="ARBA" id="ARBA00022605"/>
    </source>
</evidence>
<dbReference type="SUPFAM" id="SSF54506">
    <property type="entry name" value="Diaminopimelate epimerase-like"/>
    <property type="match status" value="2"/>
</dbReference>
<dbReference type="GO" id="GO:0008837">
    <property type="term" value="F:diaminopimelate epimerase activity"/>
    <property type="evidence" value="ECO:0007669"/>
    <property type="project" value="UniProtKB-UniRule"/>
</dbReference>
<keyword evidence="5 8" id="KW-0457">Lysine biosynthesis</keyword>
<keyword evidence="11" id="KW-1185">Reference proteome</keyword>
<feature type="site" description="Could be important to modulate the pK values of the two catalytic cysteine residues" evidence="8">
    <location>
        <position position="223"/>
    </location>
</feature>
<name>A0A8J3FJ14_9ACTN</name>
<dbReference type="Pfam" id="PF01678">
    <property type="entry name" value="DAP_epimerase"/>
    <property type="match status" value="2"/>
</dbReference>
<evidence type="ECO:0000313" key="11">
    <source>
        <dbReference type="Proteomes" id="UP000662200"/>
    </source>
</evidence>
<evidence type="ECO:0000256" key="6">
    <source>
        <dbReference type="ARBA" id="ARBA00023235"/>
    </source>
</evidence>
<feature type="site" description="Could be important to modulate the pK values of the two catalytic cysteine residues" evidence="8">
    <location>
        <position position="168"/>
    </location>
</feature>
<evidence type="ECO:0000256" key="7">
    <source>
        <dbReference type="ARBA" id="ARBA00051712"/>
    </source>
</evidence>
<keyword evidence="6 8" id="KW-0413">Isomerase</keyword>
<evidence type="ECO:0000256" key="8">
    <source>
        <dbReference type="HAMAP-Rule" id="MF_00197"/>
    </source>
</evidence>
<feature type="binding site" evidence="8">
    <location>
        <begin position="223"/>
        <end position="224"/>
    </location>
    <ligand>
        <name>substrate</name>
    </ligand>
</feature>
<evidence type="ECO:0000256" key="5">
    <source>
        <dbReference type="ARBA" id="ARBA00023154"/>
    </source>
</evidence>
<dbReference type="PROSITE" id="PS01326">
    <property type="entry name" value="DAP_EPIMERASE"/>
    <property type="match status" value="1"/>
</dbReference>
<comment type="similarity">
    <text evidence="2 8">Belongs to the diaminopimelate epimerase family.</text>
</comment>
<dbReference type="Proteomes" id="UP000662200">
    <property type="component" value="Unassembled WGS sequence"/>
</dbReference>
<dbReference type="PANTHER" id="PTHR31689">
    <property type="entry name" value="DIAMINOPIMELATE EPIMERASE, CHLOROPLASTIC"/>
    <property type="match status" value="1"/>
</dbReference>
<organism evidence="10 11">
    <name type="scientific">Pilimelia terevasa</name>
    <dbReference type="NCBI Taxonomy" id="53372"/>
    <lineage>
        <taxon>Bacteria</taxon>
        <taxon>Bacillati</taxon>
        <taxon>Actinomycetota</taxon>
        <taxon>Actinomycetes</taxon>
        <taxon>Micromonosporales</taxon>
        <taxon>Micromonosporaceae</taxon>
        <taxon>Pilimelia</taxon>
    </lineage>
</organism>
<dbReference type="HAMAP" id="MF_00197">
    <property type="entry name" value="DAP_epimerase"/>
    <property type="match status" value="1"/>
</dbReference>
<feature type="binding site" evidence="8">
    <location>
        <begin position="93"/>
        <end position="94"/>
    </location>
    <ligand>
        <name>substrate</name>
    </ligand>
</feature>
<dbReference type="InterPro" id="IPR018510">
    <property type="entry name" value="DAP_epimerase_AS"/>
</dbReference>
<reference evidence="10" key="2">
    <citation type="submission" date="2020-09" db="EMBL/GenBank/DDBJ databases">
        <authorList>
            <person name="Sun Q."/>
            <person name="Ohkuma M."/>
        </authorList>
    </citation>
    <scope>NUCLEOTIDE SEQUENCE</scope>
    <source>
        <strain evidence="10">JCM 3091</strain>
    </source>
</reference>
<evidence type="ECO:0000256" key="2">
    <source>
        <dbReference type="ARBA" id="ARBA00010219"/>
    </source>
</evidence>
<dbReference type="PANTHER" id="PTHR31689:SF0">
    <property type="entry name" value="DIAMINOPIMELATE EPIMERASE"/>
    <property type="match status" value="1"/>
</dbReference>
<gene>
    <name evidence="8 10" type="primary">dapF</name>
    <name evidence="10" type="ORF">GCM10010124_19990</name>
</gene>
<dbReference type="UniPathway" id="UPA00034">
    <property type="reaction ID" value="UER00025"/>
</dbReference>
<dbReference type="AlphaFoldDB" id="A0A8J3FJ14"/>
<evidence type="ECO:0000256" key="9">
    <source>
        <dbReference type="PROSITE-ProRule" id="PRU10125"/>
    </source>
</evidence>
<protein>
    <recommendedName>
        <fullName evidence="3 8">Diaminopimelate epimerase</fullName>
        <shortName evidence="8">DAP epimerase</shortName>
        <ecNumber evidence="3 8">5.1.1.7</ecNumber>
    </recommendedName>
    <alternativeName>
        <fullName evidence="8">PLP-independent amino acid racemase</fullName>
    </alternativeName>
</protein>
<evidence type="ECO:0000313" key="10">
    <source>
        <dbReference type="EMBL" id="GGK27403.1"/>
    </source>
</evidence>
<comment type="pathway">
    <text evidence="1 8">Amino-acid biosynthesis; L-lysine biosynthesis via DAP pathway; DL-2,6-diaminopimelate from LL-2,6-diaminopimelate: step 1/1.</text>
</comment>
<comment type="subcellular location">
    <subcellularLocation>
        <location evidence="8">Cytoplasm</location>
    </subcellularLocation>
</comment>
<proteinExistence type="inferred from homology"/>
<dbReference type="Gene3D" id="3.10.310.10">
    <property type="entry name" value="Diaminopimelate Epimerase, Chain A, domain 1"/>
    <property type="match status" value="2"/>
</dbReference>
<feature type="binding site" evidence="8">
    <location>
        <position position="22"/>
    </location>
    <ligand>
        <name>substrate</name>
    </ligand>
</feature>
<dbReference type="EC" id="5.1.1.7" evidence="3 8"/>
<feature type="active site" description="Proton acceptor" evidence="8">
    <location>
        <position position="232"/>
    </location>
</feature>
<dbReference type="GO" id="GO:0005829">
    <property type="term" value="C:cytosol"/>
    <property type="evidence" value="ECO:0007669"/>
    <property type="project" value="TreeGrafter"/>
</dbReference>
<feature type="active site" evidence="9">
    <location>
        <position position="92"/>
    </location>
</feature>
<dbReference type="EMBL" id="BMQC01000006">
    <property type="protein sequence ID" value="GGK27403.1"/>
    <property type="molecule type" value="Genomic_DNA"/>
</dbReference>
<evidence type="ECO:0000256" key="1">
    <source>
        <dbReference type="ARBA" id="ARBA00005196"/>
    </source>
</evidence>
<reference evidence="10" key="1">
    <citation type="journal article" date="2014" name="Int. J. Syst. Evol. Microbiol.">
        <title>Complete genome sequence of Corynebacterium casei LMG S-19264T (=DSM 44701T), isolated from a smear-ripened cheese.</title>
        <authorList>
            <consortium name="US DOE Joint Genome Institute (JGI-PGF)"/>
            <person name="Walter F."/>
            <person name="Albersmeier A."/>
            <person name="Kalinowski J."/>
            <person name="Ruckert C."/>
        </authorList>
    </citation>
    <scope>NUCLEOTIDE SEQUENCE</scope>
    <source>
        <strain evidence="10">JCM 3091</strain>
    </source>
</reference>